<keyword evidence="3" id="KW-1185">Reference proteome</keyword>
<feature type="non-terminal residue" evidence="2">
    <location>
        <position position="1"/>
    </location>
</feature>
<sequence>LNSPPQSLPDMSKRPAAKVQAQNSFRLKPAEATPANTICRRQRNNDTANESQVELRRPCGNAELVAVDKDSKSPQTPPPPPPPTSASTALNSRTSRASSGTPQQYRAHSHTEEETMSNHSESTELTGVSGTMTNSEFGGTIDKKFLACKTDQKADKTTQEKFKKDKDILKSDLTEAQQTAKKLKDEDFGAIFNTHINGLRMIIVLINI</sequence>
<feature type="region of interest" description="Disordered" evidence="1">
    <location>
        <begin position="1"/>
        <end position="134"/>
    </location>
</feature>
<dbReference type="AlphaFoldDB" id="A0A4C1SNA8"/>
<dbReference type="EMBL" id="BGZK01010649">
    <property type="protein sequence ID" value="GBP03475.1"/>
    <property type="molecule type" value="Genomic_DNA"/>
</dbReference>
<protein>
    <submittedName>
        <fullName evidence="2">Uncharacterized protein</fullName>
    </submittedName>
</protein>
<evidence type="ECO:0000313" key="3">
    <source>
        <dbReference type="Proteomes" id="UP000299102"/>
    </source>
</evidence>
<name>A0A4C1SNA8_EUMVA</name>
<feature type="compositionally biased region" description="Pro residues" evidence="1">
    <location>
        <begin position="75"/>
        <end position="84"/>
    </location>
</feature>
<accession>A0A4C1SNA8</accession>
<comment type="caution">
    <text evidence="2">The sequence shown here is derived from an EMBL/GenBank/DDBJ whole genome shotgun (WGS) entry which is preliminary data.</text>
</comment>
<reference evidence="2 3" key="1">
    <citation type="journal article" date="2019" name="Commun. Biol.">
        <title>The bagworm genome reveals a unique fibroin gene that provides high tensile strength.</title>
        <authorList>
            <person name="Kono N."/>
            <person name="Nakamura H."/>
            <person name="Ohtoshi R."/>
            <person name="Tomita M."/>
            <person name="Numata K."/>
            <person name="Arakawa K."/>
        </authorList>
    </citation>
    <scope>NUCLEOTIDE SEQUENCE [LARGE SCALE GENOMIC DNA]</scope>
</reference>
<gene>
    <name evidence="2" type="ORF">EVAR_73096_1</name>
</gene>
<evidence type="ECO:0000313" key="2">
    <source>
        <dbReference type="EMBL" id="GBP03475.1"/>
    </source>
</evidence>
<feature type="compositionally biased region" description="Polar residues" evidence="1">
    <location>
        <begin position="117"/>
        <end position="134"/>
    </location>
</feature>
<evidence type="ECO:0000256" key="1">
    <source>
        <dbReference type="SAM" id="MobiDB-lite"/>
    </source>
</evidence>
<dbReference type="OrthoDB" id="6346242at2759"/>
<proteinExistence type="predicted"/>
<dbReference type="Proteomes" id="UP000299102">
    <property type="component" value="Unassembled WGS sequence"/>
</dbReference>
<feature type="compositionally biased region" description="Polar residues" evidence="1">
    <location>
        <begin position="90"/>
        <end position="106"/>
    </location>
</feature>
<organism evidence="2 3">
    <name type="scientific">Eumeta variegata</name>
    <name type="common">Bagworm moth</name>
    <name type="synonym">Eumeta japonica</name>
    <dbReference type="NCBI Taxonomy" id="151549"/>
    <lineage>
        <taxon>Eukaryota</taxon>
        <taxon>Metazoa</taxon>
        <taxon>Ecdysozoa</taxon>
        <taxon>Arthropoda</taxon>
        <taxon>Hexapoda</taxon>
        <taxon>Insecta</taxon>
        <taxon>Pterygota</taxon>
        <taxon>Neoptera</taxon>
        <taxon>Endopterygota</taxon>
        <taxon>Lepidoptera</taxon>
        <taxon>Glossata</taxon>
        <taxon>Ditrysia</taxon>
        <taxon>Tineoidea</taxon>
        <taxon>Psychidae</taxon>
        <taxon>Oiketicinae</taxon>
        <taxon>Eumeta</taxon>
    </lineage>
</organism>